<evidence type="ECO:0000259" key="2">
    <source>
        <dbReference type="Pfam" id="PF23247"/>
    </source>
</evidence>
<evidence type="ECO:0000256" key="1">
    <source>
        <dbReference type="ARBA" id="ARBA00022821"/>
    </source>
</evidence>
<sequence>MDNYYDRIMDLKVTESTPLADWICHMLRKSELVHSNGNGSNNVLTELLVDKFQNVKDLHLAVCDSMTHLLSIHCQNDIPFSKLERLEVTRFCSLQYLFYLSLAAGSSSNSTVACPDNEEEDQIIKFPNLYYIKLQFLECFTHFCSDTVEGIEFPQLQNTCLYELPQFQKFWPPDNNSINDSNPLFDEKVSCPNLEELCISRADSLTALFSHQLPTSFFNKFKELEVWKCEKLRNLMSPSVARGVLNLRILKIGASPSMEQVITEEEQRGEEMTNDPLFPLLEELVLYELPKLGHFFQMKHALEFPFLREVGIRNCPEMKTFIHLGSVRTPSLKSLVVEKPIIGVVEVKDGLNTVIQNIFNSKVCLVPLYN</sequence>
<dbReference type="Pfam" id="PF23247">
    <property type="entry name" value="LRR_RPS2"/>
    <property type="match status" value="1"/>
</dbReference>
<organism evidence="3 4">
    <name type="scientific">Solanum commersonii</name>
    <name type="common">Commerson's wild potato</name>
    <name type="synonym">Commerson's nightshade</name>
    <dbReference type="NCBI Taxonomy" id="4109"/>
    <lineage>
        <taxon>Eukaryota</taxon>
        <taxon>Viridiplantae</taxon>
        <taxon>Streptophyta</taxon>
        <taxon>Embryophyta</taxon>
        <taxon>Tracheophyta</taxon>
        <taxon>Spermatophyta</taxon>
        <taxon>Magnoliopsida</taxon>
        <taxon>eudicotyledons</taxon>
        <taxon>Gunneridae</taxon>
        <taxon>Pentapetalae</taxon>
        <taxon>asterids</taxon>
        <taxon>lamiids</taxon>
        <taxon>Solanales</taxon>
        <taxon>Solanaceae</taxon>
        <taxon>Solanoideae</taxon>
        <taxon>Solaneae</taxon>
        <taxon>Solanum</taxon>
    </lineage>
</organism>
<keyword evidence="1" id="KW-0611">Plant defense</keyword>
<accession>A0A9J5Y958</accession>
<evidence type="ECO:0000313" key="3">
    <source>
        <dbReference type="EMBL" id="KAG5596455.1"/>
    </source>
</evidence>
<keyword evidence="4" id="KW-1185">Reference proteome</keyword>
<gene>
    <name evidence="3" type="ORF">H5410_037687</name>
</gene>
<dbReference type="AlphaFoldDB" id="A0A9J5Y958"/>
<dbReference type="InterPro" id="IPR057135">
    <property type="entry name" value="At4g27190-like_LRR"/>
</dbReference>
<proteinExistence type="predicted"/>
<protein>
    <recommendedName>
        <fullName evidence="2">Disease resistance protein At4g27190-like leucine-rich repeats domain-containing protein</fullName>
    </recommendedName>
</protein>
<name>A0A9J5Y958_SOLCO</name>
<dbReference type="PANTHER" id="PTHR33463">
    <property type="entry name" value="NB-ARC DOMAIN-CONTAINING PROTEIN-RELATED"/>
    <property type="match status" value="1"/>
</dbReference>
<evidence type="ECO:0000313" key="4">
    <source>
        <dbReference type="Proteomes" id="UP000824120"/>
    </source>
</evidence>
<dbReference type="Proteomes" id="UP000824120">
    <property type="component" value="Chromosome 7"/>
</dbReference>
<reference evidence="3 4" key="1">
    <citation type="submission" date="2020-09" db="EMBL/GenBank/DDBJ databases">
        <title>De no assembly of potato wild relative species, Solanum commersonii.</title>
        <authorList>
            <person name="Cho K."/>
        </authorList>
    </citation>
    <scope>NUCLEOTIDE SEQUENCE [LARGE SCALE GENOMIC DNA]</scope>
    <source>
        <strain evidence="3">LZ3.2</strain>
        <tissue evidence="3">Leaf</tissue>
    </source>
</reference>
<feature type="domain" description="Disease resistance protein At4g27190-like leucine-rich repeats" evidence="2">
    <location>
        <begin position="194"/>
        <end position="322"/>
    </location>
</feature>
<dbReference type="InterPro" id="IPR050905">
    <property type="entry name" value="Plant_NBS-LRR"/>
</dbReference>
<dbReference type="OrthoDB" id="1751378at2759"/>
<comment type="caution">
    <text evidence="3">The sequence shown here is derived from an EMBL/GenBank/DDBJ whole genome shotgun (WGS) entry which is preliminary data.</text>
</comment>
<dbReference type="SUPFAM" id="SSF52047">
    <property type="entry name" value="RNI-like"/>
    <property type="match status" value="1"/>
</dbReference>
<dbReference type="EMBL" id="JACXVP010000007">
    <property type="protein sequence ID" value="KAG5596455.1"/>
    <property type="molecule type" value="Genomic_DNA"/>
</dbReference>
<dbReference type="PANTHER" id="PTHR33463:SF198">
    <property type="entry name" value="RPP4C3"/>
    <property type="match status" value="1"/>
</dbReference>